<gene>
    <name evidence="1" type="ORF">EM308_11190</name>
</gene>
<evidence type="ECO:0000313" key="2">
    <source>
        <dbReference type="Proteomes" id="UP000175968"/>
    </source>
</evidence>
<dbReference type="SUPFAM" id="SSF52833">
    <property type="entry name" value="Thioredoxin-like"/>
    <property type="match status" value="1"/>
</dbReference>
<keyword evidence="2" id="KW-1185">Reference proteome</keyword>
<dbReference type="KEGG" id="fgl:EM308_11190"/>
<dbReference type="EMBL" id="CP017479">
    <property type="protein sequence ID" value="AOW10029.1"/>
    <property type="molecule type" value="Genomic_DNA"/>
</dbReference>
<evidence type="ECO:0008006" key="3">
    <source>
        <dbReference type="Google" id="ProtNLM"/>
    </source>
</evidence>
<name>A0AAC9I390_9FLAO</name>
<sequence length="398" mass="45851">MLLKTEKIKGFGMMGYGALPLEFSDISKFNDFSIMYPKNINKIRIAYELIDFKPSQYSRLKKNKSEYLTSFLKSYVPQKIDTSNIPKLKDNTFVVLTGEQNGHQIFIVDENNNKDLRDDSIRSYKNLKKIAIQNKPIKVKYNIYNGAKLVEDFGWVIVAENKTNTLSLIISRHLESSFTIGKNTYKVQVINGLPFYRFCFENPIIALVGQNGVYKDSIMEGEKINQGEYLKLENKYYRFDDVSNDGRFIKLVIENNVGSKVGTQVGFIAPTFNCRTIDNDSILSSNYKRKYMLLANVSPCWSEKSSYEYFKELSEAYGSQISILGIDNSPNILEQNIKNLKLNGPFVIADNNPTIKNSYRKDFCSRTCFLINPEGRIIDKFEIDDWKTRLKETIGDKQ</sequence>
<protein>
    <recommendedName>
        <fullName evidence="3">Thioredoxin domain-containing protein</fullName>
    </recommendedName>
</protein>
<organism evidence="1 2">
    <name type="scientific">Flavobacterium gilvum</name>
    <dbReference type="NCBI Taxonomy" id="1492737"/>
    <lineage>
        <taxon>Bacteria</taxon>
        <taxon>Pseudomonadati</taxon>
        <taxon>Bacteroidota</taxon>
        <taxon>Flavobacteriia</taxon>
        <taxon>Flavobacteriales</taxon>
        <taxon>Flavobacteriaceae</taxon>
        <taxon>Flavobacterium</taxon>
    </lineage>
</organism>
<reference evidence="1 2" key="1">
    <citation type="submission" date="2016-10" db="EMBL/GenBank/DDBJ databases">
        <title>Flavobacterium gilvum sp. nov., isolated from stream water.</title>
        <authorList>
            <person name="Shin S.-K."/>
            <person name="Cho Y.-J."/>
            <person name="Yi H."/>
        </authorList>
    </citation>
    <scope>NUCLEOTIDE SEQUENCE [LARGE SCALE GENOMIC DNA]</scope>
    <source>
        <strain evidence="1 2">EM1308</strain>
    </source>
</reference>
<accession>A0AAC9I390</accession>
<dbReference type="Gene3D" id="3.40.30.10">
    <property type="entry name" value="Glutaredoxin"/>
    <property type="match status" value="1"/>
</dbReference>
<dbReference type="Proteomes" id="UP000175968">
    <property type="component" value="Chromosome"/>
</dbReference>
<proteinExistence type="predicted"/>
<evidence type="ECO:0000313" key="1">
    <source>
        <dbReference type="EMBL" id="AOW10029.1"/>
    </source>
</evidence>
<dbReference type="InterPro" id="IPR036249">
    <property type="entry name" value="Thioredoxin-like_sf"/>
</dbReference>
<dbReference type="AlphaFoldDB" id="A0AAC9I390"/>